<dbReference type="Pfam" id="PF02140">
    <property type="entry name" value="SUEL_Lectin"/>
    <property type="match status" value="1"/>
</dbReference>
<evidence type="ECO:0000313" key="4">
    <source>
        <dbReference type="Proteomes" id="UP000549394"/>
    </source>
</evidence>
<organism evidence="3 4">
    <name type="scientific">Dimorphilus gyrociliatus</name>
    <dbReference type="NCBI Taxonomy" id="2664684"/>
    <lineage>
        <taxon>Eukaryota</taxon>
        <taxon>Metazoa</taxon>
        <taxon>Spiralia</taxon>
        <taxon>Lophotrochozoa</taxon>
        <taxon>Annelida</taxon>
        <taxon>Polychaeta</taxon>
        <taxon>Polychaeta incertae sedis</taxon>
        <taxon>Dinophilidae</taxon>
        <taxon>Dimorphilus</taxon>
    </lineage>
</organism>
<protein>
    <submittedName>
        <fullName evidence="3">DgyrCDS2256</fullName>
    </submittedName>
</protein>
<dbReference type="EMBL" id="CAJFCJ010000003">
    <property type="protein sequence ID" value="CAD5113062.1"/>
    <property type="molecule type" value="Genomic_DNA"/>
</dbReference>
<dbReference type="Proteomes" id="UP000549394">
    <property type="component" value="Unassembled WGS sequence"/>
</dbReference>
<sequence length="113" mass="12889">MNQIATFLLCTAAVFGKRLEICIQDKFEEECHNGILIVTKAWYGRMNSKSMCLNNQDVSLSPDKLCKKDVTKPLQTDCNGRKLCSIPVYKLVQYEQCSGVLGYLELFYYCQEG</sequence>
<feature type="signal peptide" evidence="1">
    <location>
        <begin position="1"/>
        <end position="16"/>
    </location>
</feature>
<evidence type="ECO:0000313" key="3">
    <source>
        <dbReference type="EMBL" id="CAD5113062.1"/>
    </source>
</evidence>
<feature type="chain" id="PRO_5029461905" evidence="1">
    <location>
        <begin position="17"/>
        <end position="113"/>
    </location>
</feature>
<evidence type="ECO:0000256" key="1">
    <source>
        <dbReference type="SAM" id="SignalP"/>
    </source>
</evidence>
<dbReference type="Gene3D" id="2.60.120.740">
    <property type="match status" value="1"/>
</dbReference>
<evidence type="ECO:0000259" key="2">
    <source>
        <dbReference type="Pfam" id="PF02140"/>
    </source>
</evidence>
<gene>
    <name evidence="3" type="ORF">DGYR_LOCUS2110</name>
</gene>
<comment type="caution">
    <text evidence="3">The sequence shown here is derived from an EMBL/GenBank/DDBJ whole genome shotgun (WGS) entry which is preliminary data.</text>
</comment>
<accession>A0A7I8VCS6</accession>
<keyword evidence="1" id="KW-0732">Signal</keyword>
<dbReference type="AlphaFoldDB" id="A0A7I8VCS6"/>
<dbReference type="InterPro" id="IPR000922">
    <property type="entry name" value="Lectin_gal-bd_dom"/>
</dbReference>
<keyword evidence="4" id="KW-1185">Reference proteome</keyword>
<feature type="domain" description="SUEL-type lectin" evidence="2">
    <location>
        <begin position="31"/>
        <end position="110"/>
    </location>
</feature>
<name>A0A7I8VCS6_9ANNE</name>
<dbReference type="GO" id="GO:0030246">
    <property type="term" value="F:carbohydrate binding"/>
    <property type="evidence" value="ECO:0007669"/>
    <property type="project" value="InterPro"/>
</dbReference>
<reference evidence="3 4" key="1">
    <citation type="submission" date="2020-08" db="EMBL/GenBank/DDBJ databases">
        <authorList>
            <person name="Hejnol A."/>
        </authorList>
    </citation>
    <scope>NUCLEOTIDE SEQUENCE [LARGE SCALE GENOMIC DNA]</scope>
</reference>
<dbReference type="InterPro" id="IPR043159">
    <property type="entry name" value="Lectin_gal-bd_sf"/>
</dbReference>
<proteinExistence type="predicted"/>
<dbReference type="CDD" id="cd22823">
    <property type="entry name" value="Gal_Rha_Lectin"/>
    <property type="match status" value="1"/>
</dbReference>